<keyword evidence="1" id="KW-0812">Transmembrane</keyword>
<dbReference type="RefSeq" id="WP_089672633.1">
    <property type="nucleotide sequence ID" value="NZ_CP024845.1"/>
</dbReference>
<reference evidence="2 3" key="1">
    <citation type="submission" date="2016-10" db="EMBL/GenBank/DDBJ databases">
        <authorList>
            <person name="de Groot N.N."/>
        </authorList>
    </citation>
    <scope>NUCLEOTIDE SEQUENCE [LARGE SCALE GENOMIC DNA]</scope>
    <source>
        <strain evidence="2 3">DSM 22187</strain>
    </source>
</reference>
<accession>A0A1H6UY98</accession>
<dbReference type="OrthoDB" id="323190at2157"/>
<keyword evidence="1" id="KW-0472">Membrane</keyword>
<dbReference type="EMBL" id="FNYR01000012">
    <property type="protein sequence ID" value="SEI93005.1"/>
    <property type="molecule type" value="Genomic_DNA"/>
</dbReference>
<dbReference type="Proteomes" id="UP000198888">
    <property type="component" value="Unassembled WGS sequence"/>
</dbReference>
<keyword evidence="1" id="KW-1133">Transmembrane helix</keyword>
<feature type="transmembrane region" description="Helical" evidence="1">
    <location>
        <begin position="71"/>
        <end position="88"/>
    </location>
</feature>
<feature type="transmembrane region" description="Helical" evidence="1">
    <location>
        <begin position="39"/>
        <end position="59"/>
    </location>
</feature>
<name>A0A1H6UY98_9EURY</name>
<evidence type="ECO:0000256" key="1">
    <source>
        <dbReference type="SAM" id="Phobius"/>
    </source>
</evidence>
<gene>
    <name evidence="2" type="ORF">SAMN05444271_11248</name>
</gene>
<proteinExistence type="predicted"/>
<sequence length="115" mass="12636">MSEPTAYETYGKPIVKTVVVFLLAVSLFAAYSLLSSEGLTPAVIGDVAVTIYVSALVFYGVFWEATESQRFRVALYFGVVLWGSERFLSGNESVFTVVLILGGLGMVIRELYFTE</sequence>
<evidence type="ECO:0000313" key="3">
    <source>
        <dbReference type="Proteomes" id="UP000198888"/>
    </source>
</evidence>
<dbReference type="AlphaFoldDB" id="A0A1H6UY98"/>
<protein>
    <submittedName>
        <fullName evidence="2">Uncharacterized protein</fullName>
    </submittedName>
</protein>
<dbReference type="STRING" id="1073996.SAMN05444271_11248"/>
<organism evidence="2 3">
    <name type="scientific">Halohasta litchfieldiae</name>
    <dbReference type="NCBI Taxonomy" id="1073996"/>
    <lineage>
        <taxon>Archaea</taxon>
        <taxon>Methanobacteriati</taxon>
        <taxon>Methanobacteriota</taxon>
        <taxon>Stenosarchaea group</taxon>
        <taxon>Halobacteria</taxon>
        <taxon>Halobacteriales</taxon>
        <taxon>Haloferacaceae</taxon>
        <taxon>Halohasta</taxon>
    </lineage>
</organism>
<dbReference type="KEGG" id="hae:halTADL_2752"/>
<evidence type="ECO:0000313" key="2">
    <source>
        <dbReference type="EMBL" id="SEI93005.1"/>
    </source>
</evidence>
<keyword evidence="3" id="KW-1185">Reference proteome</keyword>
<feature type="transmembrane region" description="Helical" evidence="1">
    <location>
        <begin position="14"/>
        <end position="33"/>
    </location>
</feature>
<dbReference type="GeneID" id="35003523"/>
<accession>A0A2H4Q537</accession>
<feature type="transmembrane region" description="Helical" evidence="1">
    <location>
        <begin position="94"/>
        <end position="112"/>
    </location>
</feature>